<dbReference type="PANTHER" id="PTHR34598:SF4">
    <property type="entry name" value="7ALPHA-CEPHEM-METHOXYLASE P8 CHAIN RELATED PROTEIN"/>
    <property type="match status" value="1"/>
</dbReference>
<dbReference type="OrthoDB" id="412788at2759"/>
<accession>A0A9P6KKH7</accession>
<keyword evidence="4" id="KW-1185">Reference proteome</keyword>
<feature type="compositionally biased region" description="Basic and acidic residues" evidence="2">
    <location>
        <begin position="351"/>
        <end position="365"/>
    </location>
</feature>
<dbReference type="GO" id="GO:0032259">
    <property type="term" value="P:methylation"/>
    <property type="evidence" value="ECO:0007669"/>
    <property type="project" value="UniProtKB-KW"/>
</dbReference>
<feature type="region of interest" description="Disordered" evidence="2">
    <location>
        <begin position="349"/>
        <end position="464"/>
    </location>
</feature>
<keyword evidence="3" id="KW-0808">Transferase</keyword>
<proteinExistence type="inferred from homology"/>
<evidence type="ECO:0000313" key="3">
    <source>
        <dbReference type="EMBL" id="KAF9730493.1"/>
    </source>
</evidence>
<gene>
    <name evidence="3" type="ORF">PMIN01_11362</name>
</gene>
<reference evidence="3" key="1">
    <citation type="journal article" date="2020" name="Mol. Plant Microbe Interact.">
        <title>Genome Sequence of the Biocontrol Agent Coniothyrium minitans strain Conio (IMI 134523).</title>
        <authorList>
            <person name="Patel D."/>
            <person name="Shittu T.A."/>
            <person name="Baroncelli R."/>
            <person name="Muthumeenakshi S."/>
            <person name="Osborne T.H."/>
            <person name="Janganan T.K."/>
            <person name="Sreenivasaprasad S."/>
        </authorList>
    </citation>
    <scope>NUCLEOTIDE SEQUENCE</scope>
    <source>
        <strain evidence="3">Conio</strain>
    </source>
</reference>
<dbReference type="GO" id="GO:0016491">
    <property type="term" value="F:oxidoreductase activity"/>
    <property type="evidence" value="ECO:0007669"/>
    <property type="project" value="InterPro"/>
</dbReference>
<feature type="region of interest" description="Disordered" evidence="2">
    <location>
        <begin position="105"/>
        <end position="125"/>
    </location>
</feature>
<dbReference type="AlphaFoldDB" id="A0A9P6KKH7"/>
<sequence length="749" mass="84779">MTTAEFIHIDPTSFTGKPWTKVDGPGWSYKQSPHQRNVISLRGQEEKFNTDNAGFAVYKSPAKEKLFEDDTTVRNEYYPEVEAMLRSKLPGIKKVVMFDHTIRRRRKDAPRQPVQQVHVDQTPAAAAARVRRHLPKDEAEALLEGRYQIINVWRPIENPASDMPLAVVDYRSTEPKDFVPVDLLYPKTSINSEYDARGKEVLPNPESTTSTEGYEVFGETLSVAPNDKHQFYYMKDMTPEEVILLKCYDSRGDGEPGGSPETALRVAHTAFVDPNTPVDAPGRQSIEIVPFTSHLHPRFMFVYLSRAGQRTLHRNLVSQTPLRSSHIKYRNVMVFDGYKRLARASLFGRKRVQERDRKRNHEEQNLNRAHPSLNSPGKQGKSQKMVQASSSLGAADSQEKKKRKLSSLEKERLKASESWNAEQQRLRNEEKKRLKKFKKQQRRRERKKQSRTEPQTKPLGTAEDTVVMHKEGAALETSDAASVSDVRDFPIRVAQVDEGMKYDLAVKFGWIDPKEVNSGSIQDNFVDSAYRDDLPPQFQSKITVTHVPKTFHEIHTPLGQSPPIEDGPRTPTNSPPIQEPMAPNRPIRTPDVLVVTPSRRHPSPQFEVIVSPKSSAIHQAAANMLVTLKSRNARLNAQIAGCNVHLLGSLSKLTSPAKATQGDSAAKARVLRKIITAMEEHSNQVFMMEFALRDLVDEGDEDLPGSLRKTQGELVELVKVYERKMHKLMGKLSPEVLEKTLGEVEDPRR</sequence>
<comment type="similarity">
    <text evidence="1">Belongs to the asaB hydroxylase/desaturase family.</text>
</comment>
<feature type="compositionally biased region" description="Basic and acidic residues" evidence="2">
    <location>
        <begin position="406"/>
        <end position="415"/>
    </location>
</feature>
<dbReference type="PANTHER" id="PTHR34598">
    <property type="entry name" value="BLL6449 PROTEIN"/>
    <property type="match status" value="1"/>
</dbReference>
<dbReference type="Proteomes" id="UP000756921">
    <property type="component" value="Unassembled WGS sequence"/>
</dbReference>
<feature type="compositionally biased region" description="Basic residues" evidence="2">
    <location>
        <begin position="433"/>
        <end position="449"/>
    </location>
</feature>
<comment type="caution">
    <text evidence="3">The sequence shown here is derived from an EMBL/GenBank/DDBJ whole genome shotgun (WGS) entry which is preliminary data.</text>
</comment>
<dbReference type="EMBL" id="WJXW01000014">
    <property type="protein sequence ID" value="KAF9730493.1"/>
    <property type="molecule type" value="Genomic_DNA"/>
</dbReference>
<feature type="region of interest" description="Disordered" evidence="2">
    <location>
        <begin position="556"/>
        <end position="587"/>
    </location>
</feature>
<keyword evidence="3" id="KW-0489">Methyltransferase</keyword>
<name>A0A9P6KKH7_9PLEO</name>
<dbReference type="InterPro" id="IPR044053">
    <property type="entry name" value="AsaB-like"/>
</dbReference>
<evidence type="ECO:0000256" key="1">
    <source>
        <dbReference type="ARBA" id="ARBA00023604"/>
    </source>
</evidence>
<dbReference type="NCBIfam" id="NF041278">
    <property type="entry name" value="CmcJ_NvfI_EfuI"/>
    <property type="match status" value="1"/>
</dbReference>
<evidence type="ECO:0000313" key="4">
    <source>
        <dbReference type="Proteomes" id="UP000756921"/>
    </source>
</evidence>
<protein>
    <submittedName>
        <fullName evidence="3">Methyltransferase-like protein</fullName>
    </submittedName>
</protein>
<organism evidence="3 4">
    <name type="scientific">Paraphaeosphaeria minitans</name>
    <dbReference type="NCBI Taxonomy" id="565426"/>
    <lineage>
        <taxon>Eukaryota</taxon>
        <taxon>Fungi</taxon>
        <taxon>Dikarya</taxon>
        <taxon>Ascomycota</taxon>
        <taxon>Pezizomycotina</taxon>
        <taxon>Dothideomycetes</taxon>
        <taxon>Pleosporomycetidae</taxon>
        <taxon>Pleosporales</taxon>
        <taxon>Massarineae</taxon>
        <taxon>Didymosphaeriaceae</taxon>
        <taxon>Paraphaeosphaeria</taxon>
    </lineage>
</organism>
<dbReference type="GO" id="GO:0008168">
    <property type="term" value="F:methyltransferase activity"/>
    <property type="evidence" value="ECO:0007669"/>
    <property type="project" value="UniProtKB-KW"/>
</dbReference>
<feature type="compositionally biased region" description="Polar residues" evidence="2">
    <location>
        <begin position="372"/>
        <end position="392"/>
    </location>
</feature>
<evidence type="ECO:0000256" key="2">
    <source>
        <dbReference type="SAM" id="MobiDB-lite"/>
    </source>
</evidence>